<dbReference type="Gene3D" id="3.30.70.100">
    <property type="match status" value="1"/>
</dbReference>
<evidence type="ECO:0000313" key="3">
    <source>
        <dbReference type="Proteomes" id="UP000032160"/>
    </source>
</evidence>
<gene>
    <name evidence="2" type="ORF">BN1012_Phect2875</name>
</gene>
<protein>
    <recommendedName>
        <fullName evidence="1">DUF1330 domain-containing protein</fullName>
    </recommendedName>
</protein>
<dbReference type="PANTHER" id="PTHR41521:SF4">
    <property type="entry name" value="BLR0684 PROTEIN"/>
    <property type="match status" value="1"/>
</dbReference>
<dbReference type="AlphaFoldDB" id="X5MEQ7"/>
<dbReference type="STRING" id="1458461.BN1012_Phect2875"/>
<sequence length="101" mass="11422">MTVYVSGHISIHDRDEYAKYEESFMDVFQQFKGSLLAVDENPSTLEGTWSATRFVLLSFPTKDDVMAWYNSDGYQTIVKHRFAASNMDAIISVGMDEAAPQ</sequence>
<dbReference type="RefSeq" id="WP_043948978.1">
    <property type="nucleotide sequence ID" value="NZ_HG966617.1"/>
</dbReference>
<organism evidence="2 3">
    <name type="scientific">Candidatus Phaeomarinibacter ectocarpi</name>
    <dbReference type="NCBI Taxonomy" id="1458461"/>
    <lineage>
        <taxon>Bacteria</taxon>
        <taxon>Pseudomonadati</taxon>
        <taxon>Pseudomonadota</taxon>
        <taxon>Alphaproteobacteria</taxon>
        <taxon>Hyphomicrobiales</taxon>
        <taxon>Parvibaculaceae</taxon>
        <taxon>Candidatus Phaeomarinibacter</taxon>
    </lineage>
</organism>
<dbReference type="SUPFAM" id="SSF54909">
    <property type="entry name" value="Dimeric alpha+beta barrel"/>
    <property type="match status" value="1"/>
</dbReference>
<proteinExistence type="predicted"/>
<feature type="domain" description="DUF1330" evidence="1">
    <location>
        <begin position="2"/>
        <end position="92"/>
    </location>
</feature>
<dbReference type="Pfam" id="PF07045">
    <property type="entry name" value="DUF1330"/>
    <property type="match status" value="1"/>
</dbReference>
<dbReference type="PANTHER" id="PTHR41521">
    <property type="match status" value="1"/>
</dbReference>
<dbReference type="EMBL" id="HG966617">
    <property type="protein sequence ID" value="CDO61087.1"/>
    <property type="molecule type" value="Genomic_DNA"/>
</dbReference>
<name>X5MEQ7_9HYPH</name>
<dbReference type="Proteomes" id="UP000032160">
    <property type="component" value="Chromosome I"/>
</dbReference>
<dbReference type="OrthoDB" id="9806380at2"/>
<keyword evidence="3" id="KW-1185">Reference proteome</keyword>
<accession>X5MEQ7</accession>
<evidence type="ECO:0000313" key="2">
    <source>
        <dbReference type="EMBL" id="CDO61087.1"/>
    </source>
</evidence>
<dbReference type="KEGG" id="pect:BN1012_Phect2875"/>
<dbReference type="InterPro" id="IPR010753">
    <property type="entry name" value="DUF1330"/>
</dbReference>
<dbReference type="InterPro" id="IPR011008">
    <property type="entry name" value="Dimeric_a/b-barrel"/>
</dbReference>
<evidence type="ECO:0000259" key="1">
    <source>
        <dbReference type="Pfam" id="PF07045"/>
    </source>
</evidence>
<dbReference type="HOGENOM" id="CLU_145407_1_0_5"/>
<reference evidence="2 3" key="1">
    <citation type="journal article" date="2014" name="Front. Genet.">
        <title>Genome and metabolic network of "Candidatus Phaeomarinobacter ectocarpi" Ec32, a new candidate genus of Alphaproteobacteria frequently associated with brown algae.</title>
        <authorList>
            <person name="Dittami S.M."/>
            <person name="Barbeyron T."/>
            <person name="Boyen C."/>
            <person name="Cambefort J."/>
            <person name="Collet G."/>
            <person name="Delage L."/>
            <person name="Gobet A."/>
            <person name="Groisillier A."/>
            <person name="Leblanc C."/>
            <person name="Michel G."/>
            <person name="Scornet D."/>
            <person name="Siegel A."/>
            <person name="Tapia J.E."/>
            <person name="Tonon T."/>
        </authorList>
    </citation>
    <scope>NUCLEOTIDE SEQUENCE [LARGE SCALE GENOMIC DNA]</scope>
    <source>
        <strain evidence="2 3">Ec32</strain>
    </source>
</reference>